<dbReference type="Gene3D" id="1.10.238.10">
    <property type="entry name" value="EF-hand"/>
    <property type="match status" value="1"/>
</dbReference>
<dbReference type="SUPFAM" id="SSF51695">
    <property type="entry name" value="PLC-like phosphodiesterases"/>
    <property type="match status" value="1"/>
</dbReference>
<dbReference type="InterPro" id="IPR035892">
    <property type="entry name" value="C2_domain_sf"/>
</dbReference>
<keyword evidence="9" id="KW-0443">Lipid metabolism</keyword>
<evidence type="ECO:0000256" key="8">
    <source>
        <dbReference type="ARBA" id="ARBA00023224"/>
    </source>
</evidence>
<dbReference type="GO" id="GO:0016042">
    <property type="term" value="P:lipid catabolic process"/>
    <property type="evidence" value="ECO:0007669"/>
    <property type="project" value="UniProtKB-KW"/>
</dbReference>
<dbReference type="SUPFAM" id="SSF47473">
    <property type="entry name" value="EF-hand"/>
    <property type="match status" value="1"/>
</dbReference>
<evidence type="ECO:0000256" key="9">
    <source>
        <dbReference type="RuleBase" id="RU361133"/>
    </source>
</evidence>
<dbReference type="SMART" id="SM00239">
    <property type="entry name" value="C2"/>
    <property type="match status" value="1"/>
</dbReference>
<dbReference type="InterPro" id="IPR001711">
    <property type="entry name" value="PLipase_C_Pinositol-sp_Y"/>
</dbReference>
<dbReference type="CDD" id="cd00275">
    <property type="entry name" value="C2_PLC_like"/>
    <property type="match status" value="1"/>
</dbReference>
<evidence type="ECO:0000256" key="2">
    <source>
        <dbReference type="ARBA" id="ARBA00004202"/>
    </source>
</evidence>
<dbReference type="Gene3D" id="3.20.20.190">
    <property type="entry name" value="Phosphatidylinositol (PI) phosphodiesterase"/>
    <property type="match status" value="1"/>
</dbReference>
<keyword evidence="8" id="KW-0807">Transducer</keyword>
<dbReference type="EMBL" id="JACGCM010001948">
    <property type="protein sequence ID" value="KAF6147049.1"/>
    <property type="molecule type" value="Genomic_DNA"/>
</dbReference>
<comment type="subcellular location">
    <subcellularLocation>
        <location evidence="2">Cell membrane</location>
        <topology evidence="2">Peripheral membrane protein</topology>
    </subcellularLocation>
</comment>
<dbReference type="PROSITE" id="PS50004">
    <property type="entry name" value="C2"/>
    <property type="match status" value="1"/>
</dbReference>
<dbReference type="PROSITE" id="PS50007">
    <property type="entry name" value="PIPLC_X_DOMAIN"/>
    <property type="match status" value="1"/>
</dbReference>
<evidence type="ECO:0000313" key="12">
    <source>
        <dbReference type="EMBL" id="KAF6147049.1"/>
    </source>
</evidence>
<evidence type="ECO:0000256" key="3">
    <source>
        <dbReference type="ARBA" id="ARBA00012368"/>
    </source>
</evidence>
<dbReference type="GO" id="GO:0048015">
    <property type="term" value="P:phosphatidylinositol-mediated signaling"/>
    <property type="evidence" value="ECO:0007669"/>
    <property type="project" value="TreeGrafter"/>
</dbReference>
<dbReference type="InterPro" id="IPR001192">
    <property type="entry name" value="PI-PLC_fam"/>
</dbReference>
<evidence type="ECO:0000256" key="4">
    <source>
        <dbReference type="ARBA" id="ARBA00022475"/>
    </source>
</evidence>
<evidence type="ECO:0000256" key="5">
    <source>
        <dbReference type="ARBA" id="ARBA00022801"/>
    </source>
</evidence>
<dbReference type="GO" id="GO:0004435">
    <property type="term" value="F:phosphatidylinositol-4,5-bisphosphate phospholipase C activity"/>
    <property type="evidence" value="ECO:0007669"/>
    <property type="project" value="UniProtKB-EC"/>
</dbReference>
<accession>A0A7J7LWT2</accession>
<sequence>MSKETYNVCFFFRRKFKVRIAETPDDIKELFKTYCDNEVMTVDQLQQFLIKFQGQTETTIEEAQSIMATYKYHNIFQKKGLNLEGFVRYMFSHINPPIPPKVHHDMNAPLSHYFIYTGHNSYLTGNQLSSDCSDLPIKMALERGVKVVELDLWPNSAEDDVEVLHGRTLTTPVELKKCLTCIKDHAFCVSDYPVVITLEDHLTPNLQDKVAKLIMETFGDMLFLRKSDYLEILPSPEELKKKIIISTKPPVKENENSSGKISGDEETSRKEVLRIGCMGKYKFWLPKVKKEREISNEKVSTDEELWGKEVFDIDYKLDSMDKNEQDGEEKWQDEEVLKYEHLIAIHSGKHKGGLKKSLTVDSNKVIRLSLSEPTLEKAVSKHGEDVLRFTQNNLLRVYPKRTRVTSSNYNPLVGWTHGAQMVAFNMQGYGRSLWLMHGMFRANGGCGYVKKPDLLLRGDPYVFDRKADLPVEKTLKVRVYMGEGWNLDFKRTHFDICSPPDFYTKVGIAGIPADSVMNKTKTILDDWTPVWNEEFEFPLRVPDLALLRIEVHEYDRHEYKDDFAGQACFPVSELREGIRAVPLYSRKLVKYDNVMLLMRFEFLKS</sequence>
<dbReference type="InterPro" id="IPR015359">
    <property type="entry name" value="PLC_EF-hand-like"/>
</dbReference>
<dbReference type="PRINTS" id="PR00390">
    <property type="entry name" value="PHPHLIPASEC"/>
</dbReference>
<comment type="catalytic activity">
    <reaction evidence="1 9">
        <text>a 1,2-diacyl-sn-glycero-3-phospho-(1D-myo-inositol-4,5-bisphosphate) + H2O = 1D-myo-inositol 1,4,5-trisphosphate + a 1,2-diacyl-sn-glycerol + H(+)</text>
        <dbReference type="Rhea" id="RHEA:33179"/>
        <dbReference type="ChEBI" id="CHEBI:15377"/>
        <dbReference type="ChEBI" id="CHEBI:15378"/>
        <dbReference type="ChEBI" id="CHEBI:17815"/>
        <dbReference type="ChEBI" id="CHEBI:58456"/>
        <dbReference type="ChEBI" id="CHEBI:203600"/>
        <dbReference type="EC" id="3.1.4.11"/>
    </reaction>
</comment>
<dbReference type="GO" id="GO:0006950">
    <property type="term" value="P:response to stress"/>
    <property type="evidence" value="ECO:0007669"/>
    <property type="project" value="UniProtKB-ARBA"/>
</dbReference>
<evidence type="ECO:0000313" key="13">
    <source>
        <dbReference type="Proteomes" id="UP000541444"/>
    </source>
</evidence>
<dbReference type="FunFam" id="2.60.40.150:FF:000060">
    <property type="entry name" value="Phosphoinositide phospholipase C"/>
    <property type="match status" value="1"/>
</dbReference>
<comment type="caution">
    <text evidence="12">The sequence shown here is derived from an EMBL/GenBank/DDBJ whole genome shotgun (WGS) entry which is preliminary data.</text>
</comment>
<dbReference type="PROSITE" id="PS50008">
    <property type="entry name" value="PIPLC_Y_DOMAIN"/>
    <property type="match status" value="1"/>
</dbReference>
<dbReference type="Pfam" id="PF09279">
    <property type="entry name" value="EF-hand_like"/>
    <property type="match status" value="1"/>
</dbReference>
<dbReference type="InterPro" id="IPR000008">
    <property type="entry name" value="C2_dom"/>
</dbReference>
<dbReference type="AlphaFoldDB" id="A0A7J7LWT2"/>
<keyword evidence="7" id="KW-0472">Membrane</keyword>
<dbReference type="InterPro" id="IPR000909">
    <property type="entry name" value="PLipase_C_PInositol-sp_X_dom"/>
</dbReference>
<gene>
    <name evidence="12" type="ORF">GIB67_036768</name>
</gene>
<evidence type="ECO:0000256" key="7">
    <source>
        <dbReference type="ARBA" id="ARBA00023136"/>
    </source>
</evidence>
<keyword evidence="5 9" id="KW-0378">Hydrolase</keyword>
<dbReference type="EC" id="3.1.4.11" evidence="3 9"/>
<feature type="domain" description="PI-PLC Y-box" evidence="11">
    <location>
        <begin position="369"/>
        <end position="455"/>
    </location>
</feature>
<dbReference type="SUPFAM" id="SSF49562">
    <property type="entry name" value="C2 domain (Calcium/lipid-binding domain, CaLB)"/>
    <property type="match status" value="1"/>
</dbReference>
<dbReference type="SMART" id="SM00148">
    <property type="entry name" value="PLCXc"/>
    <property type="match status" value="1"/>
</dbReference>
<dbReference type="OrthoDB" id="269822at2759"/>
<protein>
    <recommendedName>
        <fullName evidence="3 9">Phosphoinositide phospholipase C</fullName>
        <ecNumber evidence="3 9">3.1.4.11</ecNumber>
    </recommendedName>
</protein>
<dbReference type="Gene3D" id="2.60.40.150">
    <property type="entry name" value="C2 domain"/>
    <property type="match status" value="1"/>
</dbReference>
<organism evidence="12 13">
    <name type="scientific">Kingdonia uniflora</name>
    <dbReference type="NCBI Taxonomy" id="39325"/>
    <lineage>
        <taxon>Eukaryota</taxon>
        <taxon>Viridiplantae</taxon>
        <taxon>Streptophyta</taxon>
        <taxon>Embryophyta</taxon>
        <taxon>Tracheophyta</taxon>
        <taxon>Spermatophyta</taxon>
        <taxon>Magnoliopsida</taxon>
        <taxon>Ranunculales</taxon>
        <taxon>Circaeasteraceae</taxon>
        <taxon>Kingdonia</taxon>
    </lineage>
</organism>
<keyword evidence="13" id="KW-1185">Reference proteome</keyword>
<feature type="domain" description="C2" evidence="10">
    <location>
        <begin position="456"/>
        <end position="585"/>
    </location>
</feature>
<evidence type="ECO:0000256" key="6">
    <source>
        <dbReference type="ARBA" id="ARBA00022963"/>
    </source>
</evidence>
<evidence type="ECO:0000256" key="1">
    <source>
        <dbReference type="ARBA" id="ARBA00001195"/>
    </source>
</evidence>
<proteinExistence type="predicted"/>
<dbReference type="Pfam" id="PF00168">
    <property type="entry name" value="C2"/>
    <property type="match status" value="1"/>
</dbReference>
<dbReference type="Pfam" id="PF00387">
    <property type="entry name" value="PI-PLC-Y"/>
    <property type="match status" value="1"/>
</dbReference>
<name>A0A7J7LWT2_9MAGN</name>
<dbReference type="InterPro" id="IPR011992">
    <property type="entry name" value="EF-hand-dom_pair"/>
</dbReference>
<dbReference type="GO" id="GO:0005886">
    <property type="term" value="C:plasma membrane"/>
    <property type="evidence" value="ECO:0007669"/>
    <property type="project" value="UniProtKB-SubCell"/>
</dbReference>
<dbReference type="PANTHER" id="PTHR10336">
    <property type="entry name" value="PHOSPHOINOSITIDE-SPECIFIC PHOSPHOLIPASE C FAMILY PROTEIN"/>
    <property type="match status" value="1"/>
</dbReference>
<reference evidence="12 13" key="1">
    <citation type="journal article" date="2020" name="IScience">
        <title>Genome Sequencing of the Endangered Kingdonia uniflora (Circaeasteraceae, Ranunculales) Reveals Potential Mechanisms of Evolutionary Specialization.</title>
        <authorList>
            <person name="Sun Y."/>
            <person name="Deng T."/>
            <person name="Zhang A."/>
            <person name="Moore M.J."/>
            <person name="Landis J.B."/>
            <person name="Lin N."/>
            <person name="Zhang H."/>
            <person name="Zhang X."/>
            <person name="Huang J."/>
            <person name="Zhang X."/>
            <person name="Sun H."/>
            <person name="Wang H."/>
        </authorList>
    </citation>
    <scope>NUCLEOTIDE SEQUENCE [LARGE SCALE GENOMIC DNA]</scope>
    <source>
        <strain evidence="12">TB1705</strain>
        <tissue evidence="12">Leaf</tissue>
    </source>
</reference>
<dbReference type="InterPro" id="IPR017946">
    <property type="entry name" value="PLC-like_Pdiesterase_TIM-brl"/>
</dbReference>
<dbReference type="PANTHER" id="PTHR10336:SF154">
    <property type="entry name" value="PHOSPHOINOSITIDE PHOSPHOLIPASE C 2"/>
    <property type="match status" value="1"/>
</dbReference>
<dbReference type="Proteomes" id="UP000541444">
    <property type="component" value="Unassembled WGS sequence"/>
</dbReference>
<evidence type="ECO:0000259" key="10">
    <source>
        <dbReference type="PROSITE" id="PS50004"/>
    </source>
</evidence>
<dbReference type="SMART" id="SM00149">
    <property type="entry name" value="PLCYc"/>
    <property type="match status" value="1"/>
</dbReference>
<dbReference type="GO" id="GO:0051209">
    <property type="term" value="P:release of sequestered calcium ion into cytosol"/>
    <property type="evidence" value="ECO:0007669"/>
    <property type="project" value="TreeGrafter"/>
</dbReference>
<keyword evidence="4" id="KW-1003">Cell membrane</keyword>
<keyword evidence="6 9" id="KW-0442">Lipid degradation</keyword>
<dbReference type="Pfam" id="PF00388">
    <property type="entry name" value="PI-PLC-X"/>
    <property type="match status" value="1"/>
</dbReference>
<evidence type="ECO:0000259" key="11">
    <source>
        <dbReference type="PROSITE" id="PS50008"/>
    </source>
</evidence>